<feature type="domain" description="TonB-dependent receptor-like beta-barrel" evidence="11">
    <location>
        <begin position="312"/>
        <end position="664"/>
    </location>
</feature>
<evidence type="ECO:0000256" key="7">
    <source>
        <dbReference type="ARBA" id="ARBA00023136"/>
    </source>
</evidence>
<dbReference type="GO" id="GO:0009279">
    <property type="term" value="C:cell outer membrane"/>
    <property type="evidence" value="ECO:0007669"/>
    <property type="project" value="UniProtKB-SubCell"/>
</dbReference>
<evidence type="ECO:0000256" key="9">
    <source>
        <dbReference type="PROSITE-ProRule" id="PRU01360"/>
    </source>
</evidence>
<dbReference type="AlphaFoldDB" id="A0AAQ0KNX8"/>
<comment type="similarity">
    <text evidence="2 9 10">Belongs to the TonB-dependent receptor family.</text>
</comment>
<evidence type="ECO:0000256" key="4">
    <source>
        <dbReference type="ARBA" id="ARBA00022452"/>
    </source>
</evidence>
<gene>
    <name evidence="13" type="ORF">ATH84_1001438</name>
</gene>
<evidence type="ECO:0000256" key="6">
    <source>
        <dbReference type="ARBA" id="ARBA00023077"/>
    </source>
</evidence>
<dbReference type="GO" id="GO:0015344">
    <property type="term" value="F:siderophore uptake transmembrane transporter activity"/>
    <property type="evidence" value="ECO:0007669"/>
    <property type="project" value="TreeGrafter"/>
</dbReference>
<keyword evidence="7 9" id="KW-0472">Membrane</keyword>
<dbReference type="Gene3D" id="2.40.170.20">
    <property type="entry name" value="TonB-dependent receptor, beta-barrel domain"/>
    <property type="match status" value="1"/>
</dbReference>
<sequence>MRNNPDYFSRNQIEYPSKILVHPETGHITRASFERIKAMTMKLRRIIPLAGVSSLALATALYAQDNQNAETVVLNPITLVADGQENVEATGGVSVTAEDIEAMQPADVSELFARDSAITVSGGAGPAKRIHVFGLEQSNLAVTVDGVPQGPTSWHHTGSNVIDPAFLKSVEVEAGAAAADAGFGAAAGAVRYETVGAKDLLTDGRNQGGRVGLSYGSNGRGVTGSLAGYGVYEGFDWFAMVHGTDGKNYENGDGYEVVGTEPGTRGALVKLGYEAEGHRLELAIDHTEDDGDRTIKMNMDLNADKLVYPLTVTRNSVSLKYSSTAPTDAWDPEAMLYITENKYERPDYAPGATNGDMNLKNRTIGGHIKNTYALGPGNITSGIDWAYNDYDVDNYGDTDRRYWTMETMQIGAFVQGRFEFDNGIDLSTGARVDHHRFTDWNGERVSDTGASINGTISYEFAEGYEVFAGASHTWLGYKFGEYALLHARSSDLYVADDFEPSEARNIKLGLNANQGNWTGNLTFFDTRLKNMGEFIFDEEPYYLGNVDEYRSKGFTLQGTYSWGSGRIGGSFTKADVSQNGIDVLPGGGTAVPVGKVATLFVDQEIAQYNLKVGASVEWADKLASSDMTEAGFYDQSSYTVVNLYGEWRPQNYENIVVHLGIDNVFDRTYYERSSYVERDVYRGDVLARDIDPLYAPGRTVTLGVKMDF</sequence>
<dbReference type="PANTHER" id="PTHR30069:SF41">
    <property type="entry name" value="HEME_HEMOPEXIN UTILIZATION PROTEIN C"/>
    <property type="match status" value="1"/>
</dbReference>
<accession>A0AAQ0KNX8</accession>
<evidence type="ECO:0000256" key="10">
    <source>
        <dbReference type="RuleBase" id="RU003357"/>
    </source>
</evidence>
<protein>
    <submittedName>
        <fullName evidence="13">Hemoglobin/transferrin/lactoferrin receptor protein</fullName>
    </submittedName>
</protein>
<keyword evidence="14" id="KW-1185">Reference proteome</keyword>
<keyword evidence="8 9" id="KW-0998">Cell outer membrane</keyword>
<comment type="caution">
    <text evidence="13">The sequence shown here is derived from an EMBL/GenBank/DDBJ whole genome shotgun (WGS) entry which is preliminary data.</text>
</comment>
<organism evidence="13 14">
    <name type="scientific">Paracoccus versutus</name>
    <name type="common">Thiobacillus versutus</name>
    <dbReference type="NCBI Taxonomy" id="34007"/>
    <lineage>
        <taxon>Bacteria</taxon>
        <taxon>Pseudomonadati</taxon>
        <taxon>Pseudomonadota</taxon>
        <taxon>Alphaproteobacteria</taxon>
        <taxon>Rhodobacterales</taxon>
        <taxon>Paracoccaceae</taxon>
        <taxon>Paracoccus</taxon>
    </lineage>
</organism>
<evidence type="ECO:0000259" key="11">
    <source>
        <dbReference type="Pfam" id="PF00593"/>
    </source>
</evidence>
<keyword evidence="5 9" id="KW-0812">Transmembrane</keyword>
<keyword evidence="13" id="KW-0675">Receptor</keyword>
<dbReference type="Gene3D" id="2.170.130.10">
    <property type="entry name" value="TonB-dependent receptor, plug domain"/>
    <property type="match status" value="1"/>
</dbReference>
<dbReference type="PROSITE" id="PS52016">
    <property type="entry name" value="TONB_DEPENDENT_REC_3"/>
    <property type="match status" value="1"/>
</dbReference>
<name>A0AAQ0KNX8_PARVE</name>
<evidence type="ECO:0000259" key="12">
    <source>
        <dbReference type="Pfam" id="PF07715"/>
    </source>
</evidence>
<comment type="subcellular location">
    <subcellularLocation>
        <location evidence="1 9">Cell outer membrane</location>
        <topology evidence="1 9">Multi-pass membrane protein</topology>
    </subcellularLocation>
</comment>
<dbReference type="SUPFAM" id="SSF56935">
    <property type="entry name" value="Porins"/>
    <property type="match status" value="1"/>
</dbReference>
<proteinExistence type="inferred from homology"/>
<evidence type="ECO:0000256" key="8">
    <source>
        <dbReference type="ARBA" id="ARBA00023237"/>
    </source>
</evidence>
<dbReference type="Pfam" id="PF07715">
    <property type="entry name" value="Plug"/>
    <property type="match status" value="1"/>
</dbReference>
<evidence type="ECO:0000256" key="1">
    <source>
        <dbReference type="ARBA" id="ARBA00004571"/>
    </source>
</evidence>
<evidence type="ECO:0000256" key="3">
    <source>
        <dbReference type="ARBA" id="ARBA00022448"/>
    </source>
</evidence>
<evidence type="ECO:0000313" key="14">
    <source>
        <dbReference type="Proteomes" id="UP000256794"/>
    </source>
</evidence>
<dbReference type="Pfam" id="PF00593">
    <property type="entry name" value="TonB_dep_Rec_b-barrel"/>
    <property type="match status" value="1"/>
</dbReference>
<dbReference type="InterPro" id="IPR037066">
    <property type="entry name" value="Plug_dom_sf"/>
</dbReference>
<dbReference type="PANTHER" id="PTHR30069">
    <property type="entry name" value="TONB-DEPENDENT OUTER MEMBRANE RECEPTOR"/>
    <property type="match status" value="1"/>
</dbReference>
<reference evidence="13 14" key="1">
    <citation type="submission" date="2018-08" db="EMBL/GenBank/DDBJ databases">
        <title>Genomic Encyclopedia of Archaeal and Bacterial Type Strains, Phase II (KMG-II): from individual species to whole genera.</title>
        <authorList>
            <person name="Goeker M."/>
        </authorList>
    </citation>
    <scope>NUCLEOTIDE SEQUENCE [LARGE SCALE GENOMIC DNA]</scope>
    <source>
        <strain evidence="13 14">DSM 582</strain>
    </source>
</reference>
<evidence type="ECO:0000256" key="2">
    <source>
        <dbReference type="ARBA" id="ARBA00009810"/>
    </source>
</evidence>
<dbReference type="InterPro" id="IPR012910">
    <property type="entry name" value="Plug_dom"/>
</dbReference>
<dbReference type="Proteomes" id="UP000256794">
    <property type="component" value="Unassembled WGS sequence"/>
</dbReference>
<dbReference type="InterPro" id="IPR039426">
    <property type="entry name" value="TonB-dep_rcpt-like"/>
</dbReference>
<dbReference type="EMBL" id="QUMX01000001">
    <property type="protein sequence ID" value="REG57387.1"/>
    <property type="molecule type" value="Genomic_DNA"/>
</dbReference>
<keyword evidence="6 10" id="KW-0798">TonB box</keyword>
<evidence type="ECO:0000256" key="5">
    <source>
        <dbReference type="ARBA" id="ARBA00022692"/>
    </source>
</evidence>
<dbReference type="InterPro" id="IPR036942">
    <property type="entry name" value="Beta-barrel_TonB_sf"/>
</dbReference>
<dbReference type="GO" id="GO:0044718">
    <property type="term" value="P:siderophore transmembrane transport"/>
    <property type="evidence" value="ECO:0007669"/>
    <property type="project" value="TreeGrafter"/>
</dbReference>
<dbReference type="InterPro" id="IPR000531">
    <property type="entry name" value="Beta-barrel_TonB"/>
</dbReference>
<keyword evidence="3 9" id="KW-0813">Transport</keyword>
<feature type="domain" description="TonB-dependent receptor plug" evidence="12">
    <location>
        <begin position="89"/>
        <end position="189"/>
    </location>
</feature>
<keyword evidence="4 9" id="KW-1134">Transmembrane beta strand</keyword>
<evidence type="ECO:0000313" key="13">
    <source>
        <dbReference type="EMBL" id="REG57387.1"/>
    </source>
</evidence>